<dbReference type="Gene3D" id="3.30.70.100">
    <property type="match status" value="1"/>
</dbReference>
<evidence type="ECO:0000313" key="3">
    <source>
        <dbReference type="EMBL" id="TGE29511.1"/>
    </source>
</evidence>
<evidence type="ECO:0000313" key="4">
    <source>
        <dbReference type="Proteomes" id="UP000298471"/>
    </source>
</evidence>
<dbReference type="OrthoDB" id="5513217at2"/>
<gene>
    <name evidence="3" type="ORF">E5K02_08675</name>
</gene>
<dbReference type="Pfam" id="PF00403">
    <property type="entry name" value="HMA"/>
    <property type="match status" value="1"/>
</dbReference>
<protein>
    <submittedName>
        <fullName evidence="3">Copper chaperone</fullName>
    </submittedName>
</protein>
<feature type="domain" description="HMA" evidence="2">
    <location>
        <begin position="36"/>
        <end position="102"/>
    </location>
</feature>
<dbReference type="CDD" id="cd00371">
    <property type="entry name" value="HMA"/>
    <property type="match status" value="1"/>
</dbReference>
<dbReference type="GO" id="GO:0046872">
    <property type="term" value="F:metal ion binding"/>
    <property type="evidence" value="ECO:0007669"/>
    <property type="project" value="InterPro"/>
</dbReference>
<dbReference type="Proteomes" id="UP000298471">
    <property type="component" value="Unassembled WGS sequence"/>
</dbReference>
<dbReference type="AlphaFoldDB" id="A0A4Z0QKF7"/>
<sequence>MNSFKSFWLAALLLVSAQFTFAQTAPTAKPSAKGATEQFQIKTSAVCDMCKARLEKAMAYEKGVQEAHLDVPSQVLTVSYRPDKTTPATLRTAVQRTGYDADDQTAEARAYERLPDCCKKTNKVHSDTGHK</sequence>
<feature type="signal peptide" evidence="1">
    <location>
        <begin position="1"/>
        <end position="22"/>
    </location>
</feature>
<evidence type="ECO:0000256" key="1">
    <source>
        <dbReference type="SAM" id="SignalP"/>
    </source>
</evidence>
<dbReference type="InterPro" id="IPR006121">
    <property type="entry name" value="HMA_dom"/>
</dbReference>
<proteinExistence type="predicted"/>
<keyword evidence="1" id="KW-0732">Signal</keyword>
<organism evidence="3 4">
    <name type="scientific">Hymenobacter metallicola</name>
    <dbReference type="NCBI Taxonomy" id="2563114"/>
    <lineage>
        <taxon>Bacteria</taxon>
        <taxon>Pseudomonadati</taxon>
        <taxon>Bacteroidota</taxon>
        <taxon>Cytophagia</taxon>
        <taxon>Cytophagales</taxon>
        <taxon>Hymenobacteraceae</taxon>
        <taxon>Hymenobacter</taxon>
    </lineage>
</organism>
<feature type="chain" id="PRO_5021370737" evidence="1">
    <location>
        <begin position="23"/>
        <end position="131"/>
    </location>
</feature>
<dbReference type="RefSeq" id="WP_135394026.1">
    <property type="nucleotide sequence ID" value="NZ_SRMB01000001.1"/>
</dbReference>
<dbReference type="PROSITE" id="PS50846">
    <property type="entry name" value="HMA_2"/>
    <property type="match status" value="1"/>
</dbReference>
<dbReference type="InterPro" id="IPR036163">
    <property type="entry name" value="HMA_dom_sf"/>
</dbReference>
<dbReference type="EMBL" id="SRMB01000001">
    <property type="protein sequence ID" value="TGE29511.1"/>
    <property type="molecule type" value="Genomic_DNA"/>
</dbReference>
<accession>A0A4Z0QKF7</accession>
<evidence type="ECO:0000259" key="2">
    <source>
        <dbReference type="PROSITE" id="PS50846"/>
    </source>
</evidence>
<reference evidence="3 4" key="1">
    <citation type="submission" date="2019-04" db="EMBL/GenBank/DDBJ databases">
        <authorList>
            <person name="Feng G."/>
            <person name="Zhang J."/>
            <person name="Zhu H."/>
        </authorList>
    </citation>
    <scope>NUCLEOTIDE SEQUENCE [LARGE SCALE GENOMIC DNA]</scope>
    <source>
        <strain evidence="3 4">9PBR-1</strain>
    </source>
</reference>
<dbReference type="SUPFAM" id="SSF55008">
    <property type="entry name" value="HMA, heavy metal-associated domain"/>
    <property type="match status" value="1"/>
</dbReference>
<name>A0A4Z0QKF7_9BACT</name>
<keyword evidence="4" id="KW-1185">Reference proteome</keyword>
<comment type="caution">
    <text evidence="3">The sequence shown here is derived from an EMBL/GenBank/DDBJ whole genome shotgun (WGS) entry which is preliminary data.</text>
</comment>